<comment type="caution">
    <text evidence="7">The sequence shown here is derived from an EMBL/GenBank/DDBJ whole genome shotgun (WGS) entry which is preliminary data.</text>
</comment>
<dbReference type="CDD" id="cd09086">
    <property type="entry name" value="ExoIII-like_AP-endo"/>
    <property type="match status" value="1"/>
</dbReference>
<evidence type="ECO:0000256" key="2">
    <source>
        <dbReference type="ARBA" id="ARBA00007092"/>
    </source>
</evidence>
<protein>
    <submittedName>
        <fullName evidence="7">Exodeoxyribonuclease III</fullName>
        <ecNumber evidence="7">3.1.11.2</ecNumber>
    </submittedName>
</protein>
<comment type="similarity">
    <text evidence="2">Belongs to the DNA repair enzymes AP/ExoA family.</text>
</comment>
<dbReference type="PANTHER" id="PTHR43250">
    <property type="entry name" value="EXODEOXYRIBONUCLEASE III"/>
    <property type="match status" value="1"/>
</dbReference>
<dbReference type="Proteomes" id="UP000664761">
    <property type="component" value="Unassembled WGS sequence"/>
</dbReference>
<proteinExistence type="inferred from homology"/>
<dbReference type="NCBIfam" id="TIGR00195">
    <property type="entry name" value="exoDNase_III"/>
    <property type="match status" value="1"/>
</dbReference>
<dbReference type="InterPro" id="IPR036691">
    <property type="entry name" value="Endo/exonu/phosph_ase_sf"/>
</dbReference>
<reference evidence="7 8" key="1">
    <citation type="submission" date="2021-03" db="EMBL/GenBank/DDBJ databases">
        <title>Sneathiella sp. CAU 1612 isolated from Kang Won-do.</title>
        <authorList>
            <person name="Kim W."/>
        </authorList>
    </citation>
    <scope>NUCLEOTIDE SEQUENCE [LARGE SCALE GENOMIC DNA]</scope>
    <source>
        <strain evidence="7 8">CAU 1612</strain>
    </source>
</reference>
<dbReference type="InterPro" id="IPR005135">
    <property type="entry name" value="Endo/exonuclease/phosphatase"/>
</dbReference>
<gene>
    <name evidence="7" type="primary">xth</name>
    <name evidence="7" type="ORF">J0X12_02745</name>
</gene>
<accession>A0ABS3F240</accession>
<comment type="cofactor">
    <cofactor evidence="1">
        <name>Mg(2+)</name>
        <dbReference type="ChEBI" id="CHEBI:18420"/>
    </cofactor>
</comment>
<evidence type="ECO:0000259" key="6">
    <source>
        <dbReference type="Pfam" id="PF03372"/>
    </source>
</evidence>
<name>A0ABS3F240_9PROT</name>
<dbReference type="InterPro" id="IPR020847">
    <property type="entry name" value="AP_endonuclease_F1_BS"/>
</dbReference>
<dbReference type="Gene3D" id="3.60.10.10">
    <property type="entry name" value="Endonuclease/exonuclease/phosphatase"/>
    <property type="match status" value="1"/>
</dbReference>
<keyword evidence="4 7" id="KW-0378">Hydrolase</keyword>
<feature type="domain" description="Endonuclease/exonuclease/phosphatase" evidence="6">
    <location>
        <begin position="7"/>
        <end position="257"/>
    </location>
</feature>
<evidence type="ECO:0000256" key="3">
    <source>
        <dbReference type="ARBA" id="ARBA00022723"/>
    </source>
</evidence>
<dbReference type="Pfam" id="PF03372">
    <property type="entry name" value="Exo_endo_phos"/>
    <property type="match status" value="1"/>
</dbReference>
<dbReference type="InterPro" id="IPR037493">
    <property type="entry name" value="ExoIII-like"/>
</dbReference>
<dbReference type="EC" id="3.1.11.2" evidence="7"/>
<keyword evidence="5" id="KW-0460">Magnesium</keyword>
<evidence type="ECO:0000256" key="5">
    <source>
        <dbReference type="ARBA" id="ARBA00022842"/>
    </source>
</evidence>
<dbReference type="InterPro" id="IPR004808">
    <property type="entry name" value="AP_endonuc_1"/>
</dbReference>
<dbReference type="PROSITE" id="PS51435">
    <property type="entry name" value="AP_NUCLEASE_F1_4"/>
    <property type="match status" value="1"/>
</dbReference>
<keyword evidence="8" id="KW-1185">Reference proteome</keyword>
<evidence type="ECO:0000256" key="4">
    <source>
        <dbReference type="ARBA" id="ARBA00022801"/>
    </source>
</evidence>
<dbReference type="PROSITE" id="PS00726">
    <property type="entry name" value="AP_NUCLEASE_F1_1"/>
    <property type="match status" value="1"/>
</dbReference>
<dbReference type="SUPFAM" id="SSF56219">
    <property type="entry name" value="DNase I-like"/>
    <property type="match status" value="1"/>
</dbReference>
<dbReference type="EMBL" id="JAFLNC010000001">
    <property type="protein sequence ID" value="MBO0332515.1"/>
    <property type="molecule type" value="Genomic_DNA"/>
</dbReference>
<evidence type="ECO:0000256" key="1">
    <source>
        <dbReference type="ARBA" id="ARBA00001946"/>
    </source>
</evidence>
<evidence type="ECO:0000313" key="7">
    <source>
        <dbReference type="EMBL" id="MBO0332515.1"/>
    </source>
</evidence>
<dbReference type="GO" id="GO:0008311">
    <property type="term" value="F:double-stranded DNA 3'-5' DNA exonuclease activity"/>
    <property type="evidence" value="ECO:0007669"/>
    <property type="project" value="UniProtKB-EC"/>
</dbReference>
<sequence length="268" mass="31182">MNDLRLATWNVNSVRARLAHVEQFVAQHQPDILCLQETKVTDNEFPLKAFAKMGFVHHAIAGQKSYNGVAIFSKLPFVPSESKEWCGKDDKRHLAVTLENGVEVHNFYVPAGGDVPDVTLNEKFAHKLDFMTEMSNWFTERRTEDNKLILVGDLNVAPLETDVWNHKQLLKVVSHTPIEVEHMARIYDSHDWIDAMRHFVPEPEPLYSWWSYRARDWRASNRGRRLDHVWVTPALKSHLKRMEITLDARDWEKPSDHAPVIVDFTNLR</sequence>
<dbReference type="PANTHER" id="PTHR43250:SF2">
    <property type="entry name" value="EXODEOXYRIBONUCLEASE III"/>
    <property type="match status" value="1"/>
</dbReference>
<keyword evidence="3" id="KW-0479">Metal-binding</keyword>
<organism evidence="7 8">
    <name type="scientific">Sneathiella sedimenti</name>
    <dbReference type="NCBI Taxonomy" id="2816034"/>
    <lineage>
        <taxon>Bacteria</taxon>
        <taxon>Pseudomonadati</taxon>
        <taxon>Pseudomonadota</taxon>
        <taxon>Alphaproteobacteria</taxon>
        <taxon>Sneathiellales</taxon>
        <taxon>Sneathiellaceae</taxon>
        <taxon>Sneathiella</taxon>
    </lineage>
</organism>
<evidence type="ECO:0000313" key="8">
    <source>
        <dbReference type="Proteomes" id="UP000664761"/>
    </source>
</evidence>
<dbReference type="NCBIfam" id="TIGR00633">
    <property type="entry name" value="xth"/>
    <property type="match status" value="1"/>
</dbReference>